<dbReference type="EMBL" id="JBFCZG010000008">
    <property type="protein sequence ID" value="KAL3419085.1"/>
    <property type="molecule type" value="Genomic_DNA"/>
</dbReference>
<dbReference type="InterPro" id="IPR002401">
    <property type="entry name" value="Cyt_P450_E_grp-I"/>
</dbReference>
<dbReference type="PANTHER" id="PTHR24305">
    <property type="entry name" value="CYTOCHROME P450"/>
    <property type="match status" value="1"/>
</dbReference>
<evidence type="ECO:0000256" key="6">
    <source>
        <dbReference type="ARBA" id="ARBA00023004"/>
    </source>
</evidence>
<dbReference type="PRINTS" id="PR00385">
    <property type="entry name" value="P450"/>
</dbReference>
<reference evidence="9 10" key="1">
    <citation type="submission" date="2024-06" db="EMBL/GenBank/DDBJ databases">
        <title>Complete genome of Phlyctema vagabunda strain 19-DSS-EL-015.</title>
        <authorList>
            <person name="Fiorenzani C."/>
        </authorList>
    </citation>
    <scope>NUCLEOTIDE SEQUENCE [LARGE SCALE GENOMIC DNA]</scope>
    <source>
        <strain evidence="9 10">19-DSS-EL-015</strain>
    </source>
</reference>
<evidence type="ECO:0000256" key="7">
    <source>
        <dbReference type="ARBA" id="ARBA00023033"/>
    </source>
</evidence>
<comment type="similarity">
    <text evidence="2 8">Belongs to the cytochrome P450 family.</text>
</comment>
<dbReference type="PROSITE" id="PS00086">
    <property type="entry name" value="CYTOCHROME_P450"/>
    <property type="match status" value="1"/>
</dbReference>
<proteinExistence type="inferred from homology"/>
<dbReference type="SUPFAM" id="SSF48264">
    <property type="entry name" value="Cytochrome P450"/>
    <property type="match status" value="1"/>
</dbReference>
<comment type="caution">
    <text evidence="9">The sequence shown here is derived from an EMBL/GenBank/DDBJ whole genome shotgun (WGS) entry which is preliminary data.</text>
</comment>
<keyword evidence="4 8" id="KW-0479">Metal-binding</keyword>
<name>A0ABR4P708_9HELO</name>
<evidence type="ECO:0000313" key="10">
    <source>
        <dbReference type="Proteomes" id="UP001629113"/>
    </source>
</evidence>
<dbReference type="CDD" id="cd11061">
    <property type="entry name" value="CYP67-like"/>
    <property type="match status" value="1"/>
</dbReference>
<dbReference type="InterPro" id="IPR017972">
    <property type="entry name" value="Cyt_P450_CS"/>
</dbReference>
<evidence type="ECO:0000256" key="2">
    <source>
        <dbReference type="ARBA" id="ARBA00010617"/>
    </source>
</evidence>
<dbReference type="Proteomes" id="UP001629113">
    <property type="component" value="Unassembled WGS sequence"/>
</dbReference>
<comment type="cofactor">
    <cofactor evidence="1">
        <name>heme</name>
        <dbReference type="ChEBI" id="CHEBI:30413"/>
    </cofactor>
</comment>
<dbReference type="Gene3D" id="1.10.630.10">
    <property type="entry name" value="Cytochrome P450"/>
    <property type="match status" value="1"/>
</dbReference>
<dbReference type="PANTHER" id="PTHR24305:SF237">
    <property type="entry name" value="CYTOCHROME P450 MONOOXYGENASE ATNE-RELATED"/>
    <property type="match status" value="1"/>
</dbReference>
<keyword evidence="10" id="KW-1185">Reference proteome</keyword>
<evidence type="ECO:0000256" key="3">
    <source>
        <dbReference type="ARBA" id="ARBA00022617"/>
    </source>
</evidence>
<accession>A0ABR4P708</accession>
<dbReference type="InterPro" id="IPR036396">
    <property type="entry name" value="Cyt_P450_sf"/>
</dbReference>
<keyword evidence="7 8" id="KW-0503">Monooxygenase</keyword>
<keyword evidence="3 8" id="KW-0349">Heme</keyword>
<dbReference type="InterPro" id="IPR050121">
    <property type="entry name" value="Cytochrome_P450_monoxygenase"/>
</dbReference>
<keyword evidence="5 8" id="KW-0560">Oxidoreductase</keyword>
<keyword evidence="6 8" id="KW-0408">Iron</keyword>
<evidence type="ECO:0000256" key="5">
    <source>
        <dbReference type="ARBA" id="ARBA00023002"/>
    </source>
</evidence>
<evidence type="ECO:0000256" key="1">
    <source>
        <dbReference type="ARBA" id="ARBA00001971"/>
    </source>
</evidence>
<gene>
    <name evidence="9" type="ORF">PVAG01_09306</name>
</gene>
<protein>
    <submittedName>
        <fullName evidence="9">Benzoate 4-monooxygenase cytochrome p450</fullName>
    </submittedName>
</protein>
<evidence type="ECO:0000256" key="4">
    <source>
        <dbReference type="ARBA" id="ARBA00022723"/>
    </source>
</evidence>
<sequence length="383" mass="43005">MRDAKEHGRRRRVISQCLSETNVRAFEPTISSQIDNFIKCLAPSAGMEWSAVMNMSKWCDHHLFDLMTKIIFSASYNALQEDEYKEIMECLAESNVRMSALWNAPVLKSFRLDKYLFPKAIIARNVFIRFVGQMVNERSKKADCHDVFSRLWAHANLATEEALSPSQIVAESTTLIVAGSDTTSTALAATLFYLSTNSKAYQQVINEVRSTFGLKEEIKAGPKLSSCLYLRASIHEAMRLSPSAGGPLWREVKKDGIVIDGIFVPEGCDVGMGIYSIQHQASHFPDPFSYKPERWLKDISKSDIFNSAYMAFSTGPRGCVGKSLALLELSLTMANILWALDFESDFADISGGGFGCHPSEFFMRDHITAVHNGPFLKFRERQY</sequence>
<organism evidence="9 10">
    <name type="scientific">Phlyctema vagabunda</name>
    <dbReference type="NCBI Taxonomy" id="108571"/>
    <lineage>
        <taxon>Eukaryota</taxon>
        <taxon>Fungi</taxon>
        <taxon>Dikarya</taxon>
        <taxon>Ascomycota</taxon>
        <taxon>Pezizomycotina</taxon>
        <taxon>Leotiomycetes</taxon>
        <taxon>Helotiales</taxon>
        <taxon>Dermateaceae</taxon>
        <taxon>Phlyctema</taxon>
    </lineage>
</organism>
<dbReference type="InterPro" id="IPR001128">
    <property type="entry name" value="Cyt_P450"/>
</dbReference>
<evidence type="ECO:0000256" key="8">
    <source>
        <dbReference type="RuleBase" id="RU000461"/>
    </source>
</evidence>
<dbReference type="PRINTS" id="PR00463">
    <property type="entry name" value="EP450I"/>
</dbReference>
<evidence type="ECO:0000313" key="9">
    <source>
        <dbReference type="EMBL" id="KAL3419085.1"/>
    </source>
</evidence>
<dbReference type="Pfam" id="PF00067">
    <property type="entry name" value="p450"/>
    <property type="match status" value="1"/>
</dbReference>